<sequence>MESLASGGYSVRDHDPLTHLGDHVSGLLWLQVQKLTYTVSPKPGEQCEEARKPAGDELAPHDAAPAEAAKRLSR</sequence>
<evidence type="ECO:0000313" key="2">
    <source>
        <dbReference type="Proteomes" id="UP001153331"/>
    </source>
</evidence>
<dbReference type="EMBL" id="JAPHNI010000302">
    <property type="protein sequence ID" value="KAJ8112740.1"/>
    <property type="molecule type" value="Genomic_DNA"/>
</dbReference>
<comment type="caution">
    <text evidence="1">The sequence shown here is derived from an EMBL/GenBank/DDBJ whole genome shotgun (WGS) entry which is preliminary data.</text>
</comment>
<proteinExistence type="predicted"/>
<gene>
    <name evidence="1" type="ORF">OPT61_g4970</name>
</gene>
<accession>A0ACC2IC18</accession>
<keyword evidence="2" id="KW-1185">Reference proteome</keyword>
<name>A0ACC2IC18_9PLEO</name>
<protein>
    <submittedName>
        <fullName evidence="1">Uncharacterized protein</fullName>
    </submittedName>
</protein>
<reference evidence="1" key="1">
    <citation type="submission" date="2022-11" db="EMBL/GenBank/DDBJ databases">
        <title>Genome Sequence of Boeremia exigua.</title>
        <authorList>
            <person name="Buettner E."/>
        </authorList>
    </citation>
    <scope>NUCLEOTIDE SEQUENCE</scope>
    <source>
        <strain evidence="1">CU02</strain>
    </source>
</reference>
<evidence type="ECO:0000313" key="1">
    <source>
        <dbReference type="EMBL" id="KAJ8112740.1"/>
    </source>
</evidence>
<dbReference type="Proteomes" id="UP001153331">
    <property type="component" value="Unassembled WGS sequence"/>
</dbReference>
<organism evidence="1 2">
    <name type="scientific">Boeremia exigua</name>
    <dbReference type="NCBI Taxonomy" id="749465"/>
    <lineage>
        <taxon>Eukaryota</taxon>
        <taxon>Fungi</taxon>
        <taxon>Dikarya</taxon>
        <taxon>Ascomycota</taxon>
        <taxon>Pezizomycotina</taxon>
        <taxon>Dothideomycetes</taxon>
        <taxon>Pleosporomycetidae</taxon>
        <taxon>Pleosporales</taxon>
        <taxon>Pleosporineae</taxon>
        <taxon>Didymellaceae</taxon>
        <taxon>Boeremia</taxon>
    </lineage>
</organism>